<name>A0A834P2L5_VESPE</name>
<protein>
    <submittedName>
        <fullName evidence="2">Uncharacterized protein</fullName>
    </submittedName>
</protein>
<sequence length="153" mass="18091">MGEKKEIEKAKESVPDRSTKLPKRLLVRLYTRMRVHRATIERSLLVPCRTTSEPRKNTRFRIVSAFADYATDRYEKSQNSTVMLEYHLTHTNSRRELFDDKETKHQKKKKKNEEKYSEITMSTEEKQMTVRLSRPKNPFRSSSCLSSDSLMVS</sequence>
<feature type="compositionally biased region" description="Low complexity" evidence="1">
    <location>
        <begin position="141"/>
        <end position="153"/>
    </location>
</feature>
<reference evidence="2" key="1">
    <citation type="journal article" date="2020" name="G3 (Bethesda)">
        <title>High-Quality Assemblies for Three Invasive Social Wasps from the &lt;i&gt;Vespula&lt;/i&gt; Genus.</title>
        <authorList>
            <person name="Harrop T.W.R."/>
            <person name="Guhlin J."/>
            <person name="McLaughlin G.M."/>
            <person name="Permina E."/>
            <person name="Stockwell P."/>
            <person name="Gilligan J."/>
            <person name="Le Lec M.F."/>
            <person name="Gruber M.A.M."/>
            <person name="Quinn O."/>
            <person name="Lovegrove M."/>
            <person name="Duncan E.J."/>
            <person name="Remnant E.J."/>
            <person name="Van Eeckhoven J."/>
            <person name="Graham B."/>
            <person name="Knapp R.A."/>
            <person name="Langford K.W."/>
            <person name="Kronenberg Z."/>
            <person name="Press M.O."/>
            <person name="Eacker S.M."/>
            <person name="Wilson-Rankin E.E."/>
            <person name="Purcell J."/>
            <person name="Lester P.J."/>
            <person name="Dearden P.K."/>
        </authorList>
    </citation>
    <scope>NUCLEOTIDE SEQUENCE</scope>
    <source>
        <strain evidence="2">Volc-1</strain>
    </source>
</reference>
<evidence type="ECO:0000256" key="1">
    <source>
        <dbReference type="SAM" id="MobiDB-lite"/>
    </source>
</evidence>
<keyword evidence="3" id="KW-1185">Reference proteome</keyword>
<gene>
    <name evidence="2" type="ORF">H0235_008096</name>
</gene>
<dbReference type="EMBL" id="JACSDY010000006">
    <property type="protein sequence ID" value="KAF7425658.1"/>
    <property type="molecule type" value="Genomic_DNA"/>
</dbReference>
<organism evidence="2 3">
    <name type="scientific">Vespula pensylvanica</name>
    <name type="common">Western yellow jacket</name>
    <name type="synonym">Wasp</name>
    <dbReference type="NCBI Taxonomy" id="30213"/>
    <lineage>
        <taxon>Eukaryota</taxon>
        <taxon>Metazoa</taxon>
        <taxon>Ecdysozoa</taxon>
        <taxon>Arthropoda</taxon>
        <taxon>Hexapoda</taxon>
        <taxon>Insecta</taxon>
        <taxon>Pterygota</taxon>
        <taxon>Neoptera</taxon>
        <taxon>Endopterygota</taxon>
        <taxon>Hymenoptera</taxon>
        <taxon>Apocrita</taxon>
        <taxon>Aculeata</taxon>
        <taxon>Vespoidea</taxon>
        <taxon>Vespidae</taxon>
        <taxon>Vespinae</taxon>
        <taxon>Vespula</taxon>
    </lineage>
</organism>
<accession>A0A834P2L5</accession>
<dbReference type="Proteomes" id="UP000600918">
    <property type="component" value="Unassembled WGS sequence"/>
</dbReference>
<feature type="region of interest" description="Disordered" evidence="1">
    <location>
        <begin position="96"/>
        <end position="153"/>
    </location>
</feature>
<proteinExistence type="predicted"/>
<evidence type="ECO:0000313" key="2">
    <source>
        <dbReference type="EMBL" id="KAF7425658.1"/>
    </source>
</evidence>
<comment type="caution">
    <text evidence="2">The sequence shown here is derived from an EMBL/GenBank/DDBJ whole genome shotgun (WGS) entry which is preliminary data.</text>
</comment>
<dbReference type="AlphaFoldDB" id="A0A834P2L5"/>
<evidence type="ECO:0000313" key="3">
    <source>
        <dbReference type="Proteomes" id="UP000600918"/>
    </source>
</evidence>
<feature type="compositionally biased region" description="Basic and acidic residues" evidence="1">
    <location>
        <begin position="111"/>
        <end position="128"/>
    </location>
</feature>